<proteinExistence type="predicted"/>
<dbReference type="EMBL" id="CAJVQB010110868">
    <property type="protein sequence ID" value="CAG8852306.1"/>
    <property type="molecule type" value="Genomic_DNA"/>
</dbReference>
<reference evidence="1 2" key="1">
    <citation type="submission" date="2021-06" db="EMBL/GenBank/DDBJ databases">
        <authorList>
            <person name="Kallberg Y."/>
            <person name="Tangrot J."/>
            <person name="Rosling A."/>
        </authorList>
    </citation>
    <scope>NUCLEOTIDE SEQUENCE [LARGE SCALE GENOMIC DNA]</scope>
    <source>
        <strain evidence="1 2">120-4 pot B 10/14</strain>
    </source>
</reference>
<dbReference type="Proteomes" id="UP000789901">
    <property type="component" value="Unassembled WGS sequence"/>
</dbReference>
<sequence length="60" mass="6677">LSKLDVLILGKYLSALADIVQEKVKNILAELSFSPFEGCTTKSADAHIRFFEDILESYGK</sequence>
<comment type="caution">
    <text evidence="1">The sequence shown here is derived from an EMBL/GenBank/DDBJ whole genome shotgun (WGS) entry which is preliminary data.</text>
</comment>
<evidence type="ECO:0000313" key="2">
    <source>
        <dbReference type="Proteomes" id="UP000789901"/>
    </source>
</evidence>
<keyword evidence="2" id="KW-1185">Reference proteome</keyword>
<feature type="non-terminal residue" evidence="1">
    <location>
        <position position="60"/>
    </location>
</feature>
<gene>
    <name evidence="1" type="ORF">GMARGA_LOCUS41161</name>
</gene>
<feature type="non-terminal residue" evidence="1">
    <location>
        <position position="1"/>
    </location>
</feature>
<accession>A0ABN7XC55</accession>
<evidence type="ECO:0000313" key="1">
    <source>
        <dbReference type="EMBL" id="CAG8852306.1"/>
    </source>
</evidence>
<organism evidence="1 2">
    <name type="scientific">Gigaspora margarita</name>
    <dbReference type="NCBI Taxonomy" id="4874"/>
    <lineage>
        <taxon>Eukaryota</taxon>
        <taxon>Fungi</taxon>
        <taxon>Fungi incertae sedis</taxon>
        <taxon>Mucoromycota</taxon>
        <taxon>Glomeromycotina</taxon>
        <taxon>Glomeromycetes</taxon>
        <taxon>Diversisporales</taxon>
        <taxon>Gigasporaceae</taxon>
        <taxon>Gigaspora</taxon>
    </lineage>
</organism>
<protein>
    <submittedName>
        <fullName evidence="1">35197_t:CDS:1</fullName>
    </submittedName>
</protein>
<name>A0ABN7XC55_GIGMA</name>